<dbReference type="PROSITE" id="PS50977">
    <property type="entry name" value="HTH_TETR_2"/>
    <property type="match status" value="1"/>
</dbReference>
<keyword evidence="1" id="KW-0678">Repressor</keyword>
<name>A0A9D1PKM9_9BACI</name>
<organism evidence="5 6">
    <name type="scientific">Candidatus Pseudogracilibacillus intestinigallinarum</name>
    <dbReference type="NCBI Taxonomy" id="2838742"/>
    <lineage>
        <taxon>Bacteria</taxon>
        <taxon>Bacillati</taxon>
        <taxon>Bacillota</taxon>
        <taxon>Bacilli</taxon>
        <taxon>Bacillales</taxon>
        <taxon>Bacillaceae</taxon>
        <taxon>Pseudogracilibacillus</taxon>
    </lineage>
</organism>
<sequence>MDVEDNVVSSVKDESLITKRRHQIIKSAIQLFKEKGFHRTTTREIAQKCGFSIGTLYEYIRTKEDVLFLVYQSINERVYQHLREKVDLSDVSSSNIMDTIASYYRLVDEMQDEVIILYQEVKSLHTSKKEVVLQKERDMVELLTRAIYACYDDKVNEKEATLIANNIFVQGQMWAFRRWTLQKQYTIDEYIQMQLELFQKTVGLTTIYKEG</sequence>
<evidence type="ECO:0000259" key="4">
    <source>
        <dbReference type="PROSITE" id="PS50977"/>
    </source>
</evidence>
<keyword evidence="2 3" id="KW-0238">DNA-binding</keyword>
<dbReference type="InterPro" id="IPR009057">
    <property type="entry name" value="Homeodomain-like_sf"/>
</dbReference>
<evidence type="ECO:0000313" key="6">
    <source>
        <dbReference type="Proteomes" id="UP000823937"/>
    </source>
</evidence>
<reference evidence="5" key="2">
    <citation type="submission" date="2021-04" db="EMBL/GenBank/DDBJ databases">
        <authorList>
            <person name="Gilroy R."/>
        </authorList>
    </citation>
    <scope>NUCLEOTIDE SEQUENCE</scope>
    <source>
        <strain evidence="5">CHK169-2315</strain>
    </source>
</reference>
<dbReference type="Gene3D" id="1.10.357.10">
    <property type="entry name" value="Tetracycline Repressor, domain 2"/>
    <property type="match status" value="1"/>
</dbReference>
<dbReference type="PANTHER" id="PTHR43479">
    <property type="entry name" value="ACREF/ENVCD OPERON REPRESSOR-RELATED"/>
    <property type="match status" value="1"/>
</dbReference>
<reference evidence="5" key="1">
    <citation type="journal article" date="2021" name="PeerJ">
        <title>Extensive microbial diversity within the chicken gut microbiome revealed by metagenomics and culture.</title>
        <authorList>
            <person name="Gilroy R."/>
            <person name="Ravi A."/>
            <person name="Getino M."/>
            <person name="Pursley I."/>
            <person name="Horton D.L."/>
            <person name="Alikhan N.F."/>
            <person name="Baker D."/>
            <person name="Gharbi K."/>
            <person name="Hall N."/>
            <person name="Watson M."/>
            <person name="Adriaenssens E.M."/>
            <person name="Foster-Nyarko E."/>
            <person name="Jarju S."/>
            <person name="Secka A."/>
            <person name="Antonio M."/>
            <person name="Oren A."/>
            <person name="Chaudhuri R.R."/>
            <person name="La Ragione R."/>
            <person name="Hildebrand F."/>
            <person name="Pallen M.J."/>
        </authorList>
    </citation>
    <scope>NUCLEOTIDE SEQUENCE</scope>
    <source>
        <strain evidence="5">CHK169-2315</strain>
    </source>
</reference>
<feature type="domain" description="HTH tetR-type" evidence="4">
    <location>
        <begin position="18"/>
        <end position="78"/>
    </location>
</feature>
<dbReference type="InterPro" id="IPR050624">
    <property type="entry name" value="HTH-type_Tx_Regulator"/>
</dbReference>
<evidence type="ECO:0000256" key="3">
    <source>
        <dbReference type="PROSITE-ProRule" id="PRU00335"/>
    </source>
</evidence>
<dbReference type="PRINTS" id="PR00455">
    <property type="entry name" value="HTHTETR"/>
</dbReference>
<accession>A0A9D1PKM9</accession>
<dbReference type="GO" id="GO:0003677">
    <property type="term" value="F:DNA binding"/>
    <property type="evidence" value="ECO:0007669"/>
    <property type="project" value="UniProtKB-UniRule"/>
</dbReference>
<dbReference type="InterPro" id="IPR001647">
    <property type="entry name" value="HTH_TetR"/>
</dbReference>
<proteinExistence type="predicted"/>
<dbReference type="Pfam" id="PF00440">
    <property type="entry name" value="TetR_N"/>
    <property type="match status" value="1"/>
</dbReference>
<evidence type="ECO:0000313" key="5">
    <source>
        <dbReference type="EMBL" id="HIV73581.1"/>
    </source>
</evidence>
<dbReference type="SUPFAM" id="SSF46689">
    <property type="entry name" value="Homeodomain-like"/>
    <property type="match status" value="1"/>
</dbReference>
<protein>
    <submittedName>
        <fullName evidence="5">TetR/AcrR family transcriptional regulator</fullName>
    </submittedName>
</protein>
<evidence type="ECO:0000256" key="2">
    <source>
        <dbReference type="ARBA" id="ARBA00023125"/>
    </source>
</evidence>
<feature type="DNA-binding region" description="H-T-H motif" evidence="3">
    <location>
        <begin position="41"/>
        <end position="60"/>
    </location>
</feature>
<dbReference type="Proteomes" id="UP000823937">
    <property type="component" value="Unassembled WGS sequence"/>
</dbReference>
<gene>
    <name evidence="5" type="ORF">H9895_00690</name>
</gene>
<evidence type="ECO:0000256" key="1">
    <source>
        <dbReference type="ARBA" id="ARBA00022491"/>
    </source>
</evidence>
<dbReference type="PANTHER" id="PTHR43479:SF11">
    <property type="entry name" value="ACREF_ENVCD OPERON REPRESSOR-RELATED"/>
    <property type="match status" value="1"/>
</dbReference>
<dbReference type="EMBL" id="DXHX01000012">
    <property type="protein sequence ID" value="HIV73581.1"/>
    <property type="molecule type" value="Genomic_DNA"/>
</dbReference>
<dbReference type="AlphaFoldDB" id="A0A9D1PKM9"/>
<comment type="caution">
    <text evidence="5">The sequence shown here is derived from an EMBL/GenBank/DDBJ whole genome shotgun (WGS) entry which is preliminary data.</text>
</comment>